<evidence type="ECO:0000256" key="4">
    <source>
        <dbReference type="ARBA" id="ARBA00022643"/>
    </source>
</evidence>
<feature type="active site" description="Proton donor" evidence="9">
    <location>
        <position position="145"/>
    </location>
</feature>
<feature type="site" description="Interacts with tRNA" evidence="9">
    <location>
        <position position="142"/>
    </location>
</feature>
<feature type="binding site" evidence="9">
    <location>
        <position position="216"/>
    </location>
    <ligand>
        <name>FMN</name>
        <dbReference type="ChEBI" id="CHEBI:58210"/>
    </ligand>
</feature>
<gene>
    <name evidence="9 12" type="primary">dusA</name>
    <name evidence="12" type="ORF">F6X53_03405</name>
</gene>
<dbReference type="AlphaFoldDB" id="A0A6L3T3G1"/>
<evidence type="ECO:0000256" key="7">
    <source>
        <dbReference type="ARBA" id="ARBA00022884"/>
    </source>
</evidence>
<keyword evidence="8 9" id="KW-0560">Oxidoreductase</keyword>
<dbReference type="InterPro" id="IPR004653">
    <property type="entry name" value="DusA"/>
</dbReference>
<sequence length="379" mass="40676">MVPIRPCLLARHAPEGPDRRALDHAGGPERRRGKGAAPDGRPVTVSERLSSDLNGWRFSVAPMMDWTDRHCRAFHRVLSRRARLYTEMVTTGAVLHGPRERLLGFSDREHPVAVQLGGSNPGDLAAAARIAEEYGYDEINLNVGCPSDRVQEGRFGACLMREPALVGDCVAAMKAAVSVPVTVKCRIGVDNQDAETALDCLADTVVRAGADGLVVHARKAWLQGLSPKENRDVPPLDYGRVVRLKRARPDLPIAVNGGIATVAQARAHLDAVDGVMMGRAAYGEPACLIAVDPELFGVPAPVADAFEAIEAYAPYIAEALAGGTRLHSLTRHMLGLFNGRPGARAYRRHLATHGIRAEAGLATLREAVSLVSREMPEAA</sequence>
<evidence type="ECO:0000256" key="2">
    <source>
        <dbReference type="ARBA" id="ARBA00022555"/>
    </source>
</evidence>
<feature type="binding site" evidence="9">
    <location>
        <begin position="278"/>
        <end position="279"/>
    </location>
    <ligand>
        <name>FMN</name>
        <dbReference type="ChEBI" id="CHEBI:58210"/>
    </ligand>
</feature>
<dbReference type="GO" id="GO:0050660">
    <property type="term" value="F:flavin adenine dinucleotide binding"/>
    <property type="evidence" value="ECO:0007669"/>
    <property type="project" value="InterPro"/>
</dbReference>
<feature type="site" description="Interacts with tRNA; defines subfamily-specific binding signature" evidence="9">
    <location>
        <position position="347"/>
    </location>
</feature>
<accession>A0A6L3T3G1</accession>
<evidence type="ECO:0000256" key="8">
    <source>
        <dbReference type="ARBA" id="ARBA00023002"/>
    </source>
</evidence>
<keyword evidence="6 9" id="KW-0521">NADP</keyword>
<reference evidence="12 13" key="1">
    <citation type="submission" date="2019-09" db="EMBL/GenBank/DDBJ databases">
        <title>YIM 48816 draft genome.</title>
        <authorList>
            <person name="Jiang L."/>
        </authorList>
    </citation>
    <scope>NUCLEOTIDE SEQUENCE [LARGE SCALE GENOMIC DNA]</scope>
    <source>
        <strain evidence="12 13">YIM 48816</strain>
    </source>
</reference>
<feature type="site" description="Interacts with tRNA; defines subfamily-specific binding signature" evidence="9">
    <location>
        <position position="228"/>
    </location>
</feature>
<comment type="similarity">
    <text evidence="9">Belongs to the Dus family. DusA subfamily.</text>
</comment>
<dbReference type="GO" id="GO:0102264">
    <property type="term" value="F:tRNA-dihydrouridine20 synthase activity"/>
    <property type="evidence" value="ECO:0007669"/>
    <property type="project" value="UniProtKB-EC"/>
</dbReference>
<comment type="catalytic activity">
    <reaction evidence="9">
        <text>5,6-dihydrouridine(20a) in tRNA + NAD(+) = uridine(20a) in tRNA + NADH + H(+)</text>
        <dbReference type="Rhea" id="RHEA:53348"/>
        <dbReference type="Rhea" id="RHEA-COMP:13535"/>
        <dbReference type="Rhea" id="RHEA-COMP:13536"/>
        <dbReference type="ChEBI" id="CHEBI:15378"/>
        <dbReference type="ChEBI" id="CHEBI:57540"/>
        <dbReference type="ChEBI" id="CHEBI:57945"/>
        <dbReference type="ChEBI" id="CHEBI:65315"/>
        <dbReference type="ChEBI" id="CHEBI:74443"/>
    </reaction>
</comment>
<evidence type="ECO:0000256" key="10">
    <source>
        <dbReference type="SAM" id="MobiDB-lite"/>
    </source>
</evidence>
<dbReference type="Gene3D" id="3.20.20.70">
    <property type="entry name" value="Aldolase class I"/>
    <property type="match status" value="1"/>
</dbReference>
<keyword evidence="2 9" id="KW-0820">tRNA-binding</keyword>
<keyword evidence="4 9" id="KW-0288">FMN</keyword>
<evidence type="ECO:0000259" key="11">
    <source>
        <dbReference type="Pfam" id="PF01207"/>
    </source>
</evidence>
<dbReference type="GO" id="GO:0000049">
    <property type="term" value="F:tRNA binding"/>
    <property type="evidence" value="ECO:0007669"/>
    <property type="project" value="UniProtKB-UniRule"/>
</dbReference>
<dbReference type="InterPro" id="IPR013785">
    <property type="entry name" value="Aldolase_TIM"/>
</dbReference>
<dbReference type="Proteomes" id="UP000474159">
    <property type="component" value="Unassembled WGS sequence"/>
</dbReference>
<dbReference type="NCBIfam" id="NF008774">
    <property type="entry name" value="PRK11815.1"/>
    <property type="match status" value="1"/>
</dbReference>
<dbReference type="OrthoDB" id="9783413at2"/>
<keyword evidence="13" id="KW-1185">Reference proteome</keyword>
<dbReference type="EC" id="1.3.1.91" evidence="9"/>
<dbReference type="GO" id="GO:0010181">
    <property type="term" value="F:FMN binding"/>
    <property type="evidence" value="ECO:0007669"/>
    <property type="project" value="UniProtKB-UniRule"/>
</dbReference>
<dbReference type="Pfam" id="PF01207">
    <property type="entry name" value="Dus"/>
    <property type="match status" value="1"/>
</dbReference>
<feature type="binding site" evidence="9">
    <location>
        <begin position="256"/>
        <end position="258"/>
    </location>
    <ligand>
        <name>FMN</name>
        <dbReference type="ChEBI" id="CHEBI:58210"/>
    </ligand>
</feature>
<feature type="region of interest" description="Disordered" evidence="10">
    <location>
        <begin position="13"/>
        <end position="45"/>
    </location>
</feature>
<comment type="caution">
    <text evidence="12">The sequence shown here is derived from an EMBL/GenBank/DDBJ whole genome shotgun (WGS) entry which is preliminary data.</text>
</comment>
<dbReference type="HAMAP" id="MF_02041">
    <property type="entry name" value="DusA_subfam"/>
    <property type="match status" value="1"/>
</dbReference>
<dbReference type="Gene3D" id="1.20.120.1460">
    <property type="match status" value="1"/>
</dbReference>
<feature type="compositionally biased region" description="Basic and acidic residues" evidence="10">
    <location>
        <begin position="13"/>
        <end position="30"/>
    </location>
</feature>
<feature type="site" description="Interacts with tRNA" evidence="9">
    <location>
        <position position="231"/>
    </location>
</feature>
<dbReference type="EMBL" id="VZZK01000002">
    <property type="protein sequence ID" value="KAB1081369.1"/>
    <property type="molecule type" value="Genomic_DNA"/>
</dbReference>
<evidence type="ECO:0000256" key="9">
    <source>
        <dbReference type="HAMAP-Rule" id="MF_02041"/>
    </source>
</evidence>
<dbReference type="NCBIfam" id="TIGR00742">
    <property type="entry name" value="yjbN"/>
    <property type="match status" value="1"/>
</dbReference>
<feature type="domain" description="DUS-like FMN-binding" evidence="11">
    <location>
        <begin position="60"/>
        <end position="366"/>
    </location>
</feature>
<evidence type="ECO:0000256" key="5">
    <source>
        <dbReference type="ARBA" id="ARBA00022694"/>
    </source>
</evidence>
<comment type="function">
    <text evidence="9">Catalyzes the synthesis of 5,6-dihydrouridine (D), a modified base found in the D-loop of most tRNAs, via the reduction of the C5-C6 double bond in target uridines. Specifically modifies U20 and U20a in tRNAs.</text>
</comment>
<dbReference type="PANTHER" id="PTHR42907">
    <property type="entry name" value="FMN-LINKED OXIDOREDUCTASES SUPERFAMILY PROTEIN"/>
    <property type="match status" value="1"/>
</dbReference>
<comment type="catalytic activity">
    <reaction evidence="9">
        <text>5,6-dihydrouridine(20) in tRNA + NAD(+) = uridine(20) in tRNA + NADH + H(+)</text>
        <dbReference type="Rhea" id="RHEA:53340"/>
        <dbReference type="Rhea" id="RHEA-COMP:13533"/>
        <dbReference type="Rhea" id="RHEA-COMP:13534"/>
        <dbReference type="ChEBI" id="CHEBI:15378"/>
        <dbReference type="ChEBI" id="CHEBI:57540"/>
        <dbReference type="ChEBI" id="CHEBI:57945"/>
        <dbReference type="ChEBI" id="CHEBI:65315"/>
        <dbReference type="ChEBI" id="CHEBI:74443"/>
        <dbReference type="EC" id="1.3.1.91"/>
    </reaction>
</comment>
<keyword evidence="5 9" id="KW-0819">tRNA processing</keyword>
<dbReference type="SUPFAM" id="SSF51395">
    <property type="entry name" value="FMN-linked oxidoreductases"/>
    <property type="match status" value="1"/>
</dbReference>
<feature type="binding site" evidence="9">
    <location>
        <begin position="62"/>
        <end position="64"/>
    </location>
    <ligand>
        <name>FMN</name>
        <dbReference type="ChEBI" id="CHEBI:58210"/>
    </ligand>
</feature>
<evidence type="ECO:0000313" key="12">
    <source>
        <dbReference type="EMBL" id="KAB1081369.1"/>
    </source>
</evidence>
<dbReference type="PROSITE" id="PS01136">
    <property type="entry name" value="UPF0034"/>
    <property type="match status" value="1"/>
</dbReference>
<evidence type="ECO:0000256" key="1">
    <source>
        <dbReference type="ARBA" id="ARBA00001917"/>
    </source>
</evidence>
<feature type="site" description="Interacts with tRNA; defines subfamily-specific binding signature" evidence="9">
    <location>
        <position position="344"/>
    </location>
</feature>
<protein>
    <recommendedName>
        <fullName evidence="9">tRNA-dihydrouridine(20/20a) synthase</fullName>
        <ecNumber evidence="9">1.3.1.91</ecNumber>
    </recommendedName>
    <alternativeName>
        <fullName evidence="9">U20-specific dihydrouridine synthase</fullName>
        <shortName evidence="9">U20-specific Dus</shortName>
    </alternativeName>
    <alternativeName>
        <fullName evidence="9">tRNA-dihydrouridine synthase A</fullName>
    </alternativeName>
</protein>
<comment type="cofactor">
    <cofactor evidence="1 9">
        <name>FMN</name>
        <dbReference type="ChEBI" id="CHEBI:58210"/>
    </cofactor>
</comment>
<evidence type="ECO:0000313" key="13">
    <source>
        <dbReference type="Proteomes" id="UP000474159"/>
    </source>
</evidence>
<dbReference type="PANTHER" id="PTHR42907:SF1">
    <property type="entry name" value="FMN-LINKED OXIDOREDUCTASES SUPERFAMILY PROTEIN"/>
    <property type="match status" value="1"/>
</dbReference>
<evidence type="ECO:0000256" key="3">
    <source>
        <dbReference type="ARBA" id="ARBA00022630"/>
    </source>
</evidence>
<evidence type="ECO:0000256" key="6">
    <source>
        <dbReference type="ARBA" id="ARBA00022857"/>
    </source>
</evidence>
<comment type="catalytic activity">
    <reaction evidence="9">
        <text>5,6-dihydrouridine(20a) in tRNA + NADP(+) = uridine(20a) in tRNA + NADPH + H(+)</text>
        <dbReference type="Rhea" id="RHEA:53344"/>
        <dbReference type="Rhea" id="RHEA-COMP:13535"/>
        <dbReference type="Rhea" id="RHEA-COMP:13536"/>
        <dbReference type="ChEBI" id="CHEBI:15378"/>
        <dbReference type="ChEBI" id="CHEBI:57783"/>
        <dbReference type="ChEBI" id="CHEBI:58349"/>
        <dbReference type="ChEBI" id="CHEBI:65315"/>
        <dbReference type="ChEBI" id="CHEBI:74443"/>
    </reaction>
</comment>
<dbReference type="CDD" id="cd02801">
    <property type="entry name" value="DUS_like_FMN"/>
    <property type="match status" value="1"/>
</dbReference>
<organism evidence="12 13">
    <name type="scientific">Methylobacterium soli</name>
    <dbReference type="NCBI Taxonomy" id="553447"/>
    <lineage>
        <taxon>Bacteria</taxon>
        <taxon>Pseudomonadati</taxon>
        <taxon>Pseudomonadota</taxon>
        <taxon>Alphaproteobacteria</taxon>
        <taxon>Hyphomicrobiales</taxon>
        <taxon>Methylobacteriaceae</taxon>
        <taxon>Methylobacterium</taxon>
    </lineage>
</organism>
<feature type="binding site" evidence="9">
    <location>
        <position position="115"/>
    </location>
    <ligand>
        <name>FMN</name>
        <dbReference type="ChEBI" id="CHEBI:58210"/>
    </ligand>
</feature>
<feature type="binding site" evidence="9">
    <location>
        <position position="184"/>
    </location>
    <ligand>
        <name>FMN</name>
        <dbReference type="ChEBI" id="CHEBI:58210"/>
    </ligand>
</feature>
<proteinExistence type="inferred from homology"/>
<name>A0A6L3T3G1_9HYPH</name>
<keyword evidence="7 9" id="KW-0694">RNA-binding</keyword>
<keyword evidence="3 9" id="KW-0285">Flavoprotein</keyword>
<comment type="catalytic activity">
    <reaction evidence="9">
        <text>5,6-dihydrouridine(20) in tRNA + NADP(+) = uridine(20) in tRNA + NADPH + H(+)</text>
        <dbReference type="Rhea" id="RHEA:53336"/>
        <dbReference type="Rhea" id="RHEA-COMP:13533"/>
        <dbReference type="Rhea" id="RHEA-COMP:13534"/>
        <dbReference type="ChEBI" id="CHEBI:15378"/>
        <dbReference type="ChEBI" id="CHEBI:57783"/>
        <dbReference type="ChEBI" id="CHEBI:58349"/>
        <dbReference type="ChEBI" id="CHEBI:65315"/>
        <dbReference type="ChEBI" id="CHEBI:74443"/>
        <dbReference type="EC" id="1.3.1.91"/>
    </reaction>
</comment>
<dbReference type="InterPro" id="IPR035587">
    <property type="entry name" value="DUS-like_FMN-bd"/>
</dbReference>
<dbReference type="InterPro" id="IPR018517">
    <property type="entry name" value="tRNA_hU_synthase_CS"/>
</dbReference>